<dbReference type="InterPro" id="IPR029068">
    <property type="entry name" value="Glyas_Bleomycin-R_OHBP_Dase"/>
</dbReference>
<dbReference type="PROSITE" id="PS51819">
    <property type="entry name" value="VOC"/>
    <property type="match status" value="1"/>
</dbReference>
<dbReference type="InterPro" id="IPR037523">
    <property type="entry name" value="VOC_core"/>
</dbReference>
<dbReference type="Gene3D" id="3.10.180.10">
    <property type="entry name" value="2,3-Dihydroxybiphenyl 1,2-Dioxygenase, domain 1"/>
    <property type="match status" value="1"/>
</dbReference>
<evidence type="ECO:0000313" key="2">
    <source>
        <dbReference type="EMBL" id="CUR61176.1"/>
    </source>
</evidence>
<proteinExistence type="predicted"/>
<sequence>MPVRLSVGTASVPLMTLTLGMITMDTTDAMSLAAWWAEQTGATVGETNDGYYVMVSGGGLPALLAFQKVDDPTPGKNRIHLDLTAADLDAEVDRLVSAGATLVERRGDESFRWVTLADPDGNQFCVAAAGDATGLDA</sequence>
<name>A0A2P2CGS1_9ZZZZ</name>
<organism evidence="2">
    <name type="scientific">metagenome</name>
    <dbReference type="NCBI Taxonomy" id="256318"/>
    <lineage>
        <taxon>unclassified sequences</taxon>
        <taxon>metagenomes</taxon>
    </lineage>
</organism>
<reference evidence="2" key="1">
    <citation type="submission" date="2015-08" db="EMBL/GenBank/DDBJ databases">
        <authorList>
            <person name="Babu N.S."/>
            <person name="Beckwith C.J."/>
            <person name="Beseler K.G."/>
            <person name="Brison A."/>
            <person name="Carone J.V."/>
            <person name="Caskin T.P."/>
            <person name="Diamond M."/>
            <person name="Durham M.E."/>
            <person name="Foxe J.M."/>
            <person name="Go M."/>
            <person name="Henderson B.A."/>
            <person name="Jones I.B."/>
            <person name="McGettigan J.A."/>
            <person name="Micheletti S.J."/>
            <person name="Nasrallah M.E."/>
            <person name="Ortiz D."/>
            <person name="Piller C.R."/>
            <person name="Privatt S.R."/>
            <person name="Schneider S.L."/>
            <person name="Sharp S."/>
            <person name="Smith T.C."/>
            <person name="Stanton J.D."/>
            <person name="Ullery H.E."/>
            <person name="Wilson R.J."/>
            <person name="Serrano M.G."/>
            <person name="Buck G."/>
            <person name="Lee V."/>
            <person name="Wang Y."/>
            <person name="Carvalho R."/>
            <person name="Voegtly L."/>
            <person name="Shi R."/>
            <person name="Duckworth R."/>
            <person name="Johnson A."/>
            <person name="Loviza R."/>
            <person name="Walstead R."/>
            <person name="Shah Z."/>
            <person name="Kiflezghi M."/>
            <person name="Wade K."/>
            <person name="Ball S.L."/>
            <person name="Bradley K.W."/>
            <person name="Asai D.J."/>
            <person name="Bowman C.A."/>
            <person name="Russell D.A."/>
            <person name="Pope W.H."/>
            <person name="Jacobs-Sera D."/>
            <person name="Hendrix R.W."/>
            <person name="Hatfull G.F."/>
        </authorList>
    </citation>
    <scope>NUCLEOTIDE SEQUENCE</scope>
</reference>
<accession>A0A2P2CGS1</accession>
<dbReference type="EMBL" id="CZKB01000017">
    <property type="protein sequence ID" value="CUR61176.1"/>
    <property type="molecule type" value="Genomic_DNA"/>
</dbReference>
<dbReference type="SUPFAM" id="SSF54593">
    <property type="entry name" value="Glyoxalase/Bleomycin resistance protein/Dihydroxybiphenyl dioxygenase"/>
    <property type="match status" value="1"/>
</dbReference>
<protein>
    <recommendedName>
        <fullName evidence="1">VOC domain-containing protein</fullName>
    </recommendedName>
</protein>
<gene>
    <name evidence="2" type="ORF">NOCA1240279</name>
</gene>
<evidence type="ECO:0000259" key="1">
    <source>
        <dbReference type="PROSITE" id="PS51819"/>
    </source>
</evidence>
<dbReference type="PANTHER" id="PTHR35908">
    <property type="entry name" value="HYPOTHETICAL FUSION PROTEIN"/>
    <property type="match status" value="1"/>
</dbReference>
<dbReference type="CDD" id="cd06587">
    <property type="entry name" value="VOC"/>
    <property type="match status" value="1"/>
</dbReference>
<dbReference type="PANTHER" id="PTHR35908:SF1">
    <property type="entry name" value="CONSERVED PROTEIN"/>
    <property type="match status" value="1"/>
</dbReference>
<dbReference type="AlphaFoldDB" id="A0A2P2CGS1"/>
<feature type="domain" description="VOC" evidence="1">
    <location>
        <begin position="18"/>
        <end position="129"/>
    </location>
</feature>
<dbReference type="Pfam" id="PF18029">
    <property type="entry name" value="Glyoxalase_6"/>
    <property type="match status" value="1"/>
</dbReference>
<dbReference type="InterPro" id="IPR041581">
    <property type="entry name" value="Glyoxalase_6"/>
</dbReference>